<evidence type="ECO:0000313" key="2">
    <source>
        <dbReference type="Proteomes" id="UP000652761"/>
    </source>
</evidence>
<proteinExistence type="predicted"/>
<reference evidence="1" key="1">
    <citation type="submission" date="2017-07" db="EMBL/GenBank/DDBJ databases">
        <title>Taro Niue Genome Assembly and Annotation.</title>
        <authorList>
            <person name="Atibalentja N."/>
            <person name="Keating K."/>
            <person name="Fields C.J."/>
        </authorList>
    </citation>
    <scope>NUCLEOTIDE SEQUENCE</scope>
    <source>
        <strain evidence="1">Niue_2</strain>
        <tissue evidence="1">Leaf</tissue>
    </source>
</reference>
<organism evidence="1 2">
    <name type="scientific">Colocasia esculenta</name>
    <name type="common">Wild taro</name>
    <name type="synonym">Arum esculentum</name>
    <dbReference type="NCBI Taxonomy" id="4460"/>
    <lineage>
        <taxon>Eukaryota</taxon>
        <taxon>Viridiplantae</taxon>
        <taxon>Streptophyta</taxon>
        <taxon>Embryophyta</taxon>
        <taxon>Tracheophyta</taxon>
        <taxon>Spermatophyta</taxon>
        <taxon>Magnoliopsida</taxon>
        <taxon>Liliopsida</taxon>
        <taxon>Araceae</taxon>
        <taxon>Aroideae</taxon>
        <taxon>Colocasieae</taxon>
        <taxon>Colocasia</taxon>
    </lineage>
</organism>
<evidence type="ECO:0000313" key="1">
    <source>
        <dbReference type="EMBL" id="MQM02665.1"/>
    </source>
</evidence>
<protein>
    <recommendedName>
        <fullName evidence="3">Retrotransposon gag domain-containing protein</fullName>
    </recommendedName>
</protein>
<keyword evidence="2" id="KW-1185">Reference proteome</keyword>
<sequence>MTRPASLSRLPLLRSPSSVEILETQVSPKLPLPSIAPYDGTSDPASHIHGFESYMVFHEASDAAKCRVFPAMLKETARAWLQPRIVASLLSLQQKKGEALWDYVKQF</sequence>
<dbReference type="AlphaFoldDB" id="A0A843WD75"/>
<evidence type="ECO:0008006" key="3">
    <source>
        <dbReference type="Google" id="ProtNLM"/>
    </source>
</evidence>
<dbReference type="EMBL" id="NMUH01002895">
    <property type="protein sequence ID" value="MQM02665.1"/>
    <property type="molecule type" value="Genomic_DNA"/>
</dbReference>
<gene>
    <name evidence="1" type="ORF">Taro_035432</name>
</gene>
<accession>A0A843WD75</accession>
<dbReference type="Proteomes" id="UP000652761">
    <property type="component" value="Unassembled WGS sequence"/>
</dbReference>
<name>A0A843WD75_COLES</name>
<comment type="caution">
    <text evidence="1">The sequence shown here is derived from an EMBL/GenBank/DDBJ whole genome shotgun (WGS) entry which is preliminary data.</text>
</comment>
<dbReference type="OrthoDB" id="784947at2759"/>